<keyword evidence="3" id="KW-0731">Sigma factor</keyword>
<evidence type="ECO:0000256" key="2">
    <source>
        <dbReference type="ARBA" id="ARBA00023015"/>
    </source>
</evidence>
<name>A0A255XK72_9PROT</name>
<organism evidence="8 9">
    <name type="scientific">Elstera cyanobacteriorum</name>
    <dbReference type="NCBI Taxonomy" id="2022747"/>
    <lineage>
        <taxon>Bacteria</taxon>
        <taxon>Pseudomonadati</taxon>
        <taxon>Pseudomonadota</taxon>
        <taxon>Alphaproteobacteria</taxon>
        <taxon>Rhodospirillales</taxon>
        <taxon>Rhodospirillaceae</taxon>
        <taxon>Elstera</taxon>
    </lineage>
</organism>
<dbReference type="PANTHER" id="PTHR43133:SF51">
    <property type="entry name" value="RNA POLYMERASE SIGMA FACTOR"/>
    <property type="match status" value="1"/>
</dbReference>
<keyword evidence="9" id="KW-1185">Reference proteome</keyword>
<dbReference type="OrthoDB" id="9784272at2"/>
<dbReference type="AlphaFoldDB" id="A0A255XK72"/>
<sequence length="202" mass="22073">MSLRKTDVDADFDQAALVAGEEKAWGRFIARFTRVVAAAIRTVPGIGTPGRGEPGDLVQDVFVKLLADDRRLLKTYDPARAAPATWLTLVSRSIARDRLRAKQLPGVPIDDVPESAFAVEPDLPAEKVQIPPGLLSPRQELILSLLYDQDMDVAEAAAFLQVEAQTIRSMHHKALTKLRAHFAAATTGGDETTAPSLQRDRR</sequence>
<comment type="caution">
    <text evidence="8">The sequence shown here is derived from an EMBL/GenBank/DDBJ whole genome shotgun (WGS) entry which is preliminary data.</text>
</comment>
<evidence type="ECO:0000256" key="3">
    <source>
        <dbReference type="ARBA" id="ARBA00023082"/>
    </source>
</evidence>
<dbReference type="InterPro" id="IPR013324">
    <property type="entry name" value="RNA_pol_sigma_r3/r4-like"/>
</dbReference>
<dbReference type="Gene3D" id="1.10.10.10">
    <property type="entry name" value="Winged helix-like DNA-binding domain superfamily/Winged helix DNA-binding domain"/>
    <property type="match status" value="1"/>
</dbReference>
<keyword evidence="5" id="KW-0804">Transcription</keyword>
<dbReference type="GO" id="GO:0006352">
    <property type="term" value="P:DNA-templated transcription initiation"/>
    <property type="evidence" value="ECO:0007669"/>
    <property type="project" value="InterPro"/>
</dbReference>
<dbReference type="SUPFAM" id="SSF88659">
    <property type="entry name" value="Sigma3 and sigma4 domains of RNA polymerase sigma factors"/>
    <property type="match status" value="1"/>
</dbReference>
<protein>
    <recommendedName>
        <fullName evidence="10">RNA polymerase sigma-70 region 2 domain-containing protein</fullName>
    </recommendedName>
</protein>
<evidence type="ECO:0000256" key="4">
    <source>
        <dbReference type="ARBA" id="ARBA00023125"/>
    </source>
</evidence>
<accession>A0A255XK72</accession>
<dbReference type="InterPro" id="IPR013325">
    <property type="entry name" value="RNA_pol_sigma_r2"/>
</dbReference>
<reference evidence="8 9" key="1">
    <citation type="submission" date="2017-07" db="EMBL/GenBank/DDBJ databases">
        <title>Elstera cyanobacteriorum sp. nov., a novel bacterium isolated from cyanobacterial aggregates in a eutrophic lake.</title>
        <authorList>
            <person name="Cai H."/>
        </authorList>
    </citation>
    <scope>NUCLEOTIDE SEQUENCE [LARGE SCALE GENOMIC DNA]</scope>
    <source>
        <strain evidence="8 9">TH019</strain>
    </source>
</reference>
<dbReference type="Proteomes" id="UP000216361">
    <property type="component" value="Unassembled WGS sequence"/>
</dbReference>
<dbReference type="InterPro" id="IPR007630">
    <property type="entry name" value="RNA_pol_sigma70_r4"/>
</dbReference>
<dbReference type="Pfam" id="PF04545">
    <property type="entry name" value="Sigma70_r4"/>
    <property type="match status" value="1"/>
</dbReference>
<evidence type="ECO:0000259" key="7">
    <source>
        <dbReference type="Pfam" id="PF04545"/>
    </source>
</evidence>
<evidence type="ECO:0000256" key="5">
    <source>
        <dbReference type="ARBA" id="ARBA00023163"/>
    </source>
</evidence>
<dbReference type="Gene3D" id="1.10.1740.10">
    <property type="match status" value="1"/>
</dbReference>
<proteinExistence type="inferred from homology"/>
<evidence type="ECO:0000313" key="8">
    <source>
        <dbReference type="EMBL" id="OYQ16825.1"/>
    </source>
</evidence>
<dbReference type="GO" id="GO:0003677">
    <property type="term" value="F:DNA binding"/>
    <property type="evidence" value="ECO:0007669"/>
    <property type="project" value="UniProtKB-KW"/>
</dbReference>
<dbReference type="InterPro" id="IPR039425">
    <property type="entry name" value="RNA_pol_sigma-70-like"/>
</dbReference>
<keyword evidence="2" id="KW-0805">Transcription regulation</keyword>
<gene>
    <name evidence="8" type="ORF">CHR90_17790</name>
</gene>
<feature type="domain" description="RNA polymerase sigma-70 region 2" evidence="6">
    <location>
        <begin position="51"/>
        <end position="103"/>
    </location>
</feature>
<evidence type="ECO:0000256" key="1">
    <source>
        <dbReference type="ARBA" id="ARBA00010641"/>
    </source>
</evidence>
<dbReference type="InterPro" id="IPR007627">
    <property type="entry name" value="RNA_pol_sigma70_r2"/>
</dbReference>
<evidence type="ECO:0000259" key="6">
    <source>
        <dbReference type="Pfam" id="PF04542"/>
    </source>
</evidence>
<dbReference type="InterPro" id="IPR036388">
    <property type="entry name" value="WH-like_DNA-bd_sf"/>
</dbReference>
<dbReference type="Pfam" id="PF04542">
    <property type="entry name" value="Sigma70_r2"/>
    <property type="match status" value="1"/>
</dbReference>
<feature type="domain" description="RNA polymerase sigma-70 region 4" evidence="7">
    <location>
        <begin position="135"/>
        <end position="180"/>
    </location>
</feature>
<evidence type="ECO:0000313" key="9">
    <source>
        <dbReference type="Proteomes" id="UP000216361"/>
    </source>
</evidence>
<dbReference type="PANTHER" id="PTHR43133">
    <property type="entry name" value="RNA POLYMERASE ECF-TYPE SIGMA FACTO"/>
    <property type="match status" value="1"/>
</dbReference>
<dbReference type="EMBL" id="NOXS01000035">
    <property type="protein sequence ID" value="OYQ16825.1"/>
    <property type="molecule type" value="Genomic_DNA"/>
</dbReference>
<dbReference type="SUPFAM" id="SSF88946">
    <property type="entry name" value="Sigma2 domain of RNA polymerase sigma factors"/>
    <property type="match status" value="1"/>
</dbReference>
<evidence type="ECO:0008006" key="10">
    <source>
        <dbReference type="Google" id="ProtNLM"/>
    </source>
</evidence>
<dbReference type="RefSeq" id="WP_094410463.1">
    <property type="nucleotide sequence ID" value="NZ_BMJZ01000003.1"/>
</dbReference>
<dbReference type="GO" id="GO:0016987">
    <property type="term" value="F:sigma factor activity"/>
    <property type="evidence" value="ECO:0007669"/>
    <property type="project" value="UniProtKB-KW"/>
</dbReference>
<keyword evidence="4" id="KW-0238">DNA-binding</keyword>
<comment type="similarity">
    <text evidence="1">Belongs to the sigma-70 factor family. ECF subfamily.</text>
</comment>